<dbReference type="InterPro" id="IPR036514">
    <property type="entry name" value="SGNH_hydro_sf"/>
</dbReference>
<dbReference type="Pfam" id="PF03797">
    <property type="entry name" value="Autotransporter"/>
    <property type="match status" value="1"/>
</dbReference>
<dbReference type="Proteomes" id="UP001431217">
    <property type="component" value="Unassembled WGS sequence"/>
</dbReference>
<protein>
    <submittedName>
        <fullName evidence="5">Autotransporter domain-containing protein</fullName>
    </submittedName>
</protein>
<dbReference type="RefSeq" id="WP_249475057.1">
    <property type="nucleotide sequence ID" value="NZ_JAMBEP010000002.1"/>
</dbReference>
<evidence type="ECO:0000256" key="1">
    <source>
        <dbReference type="ARBA" id="ARBA00008668"/>
    </source>
</evidence>
<dbReference type="InterPro" id="IPR005546">
    <property type="entry name" value="Autotransporte_beta"/>
</dbReference>
<dbReference type="PIRSF" id="PIRSF037375">
    <property type="entry name" value="Autotrns_EstA"/>
    <property type="match status" value="1"/>
</dbReference>
<dbReference type="InterPro" id="IPR017186">
    <property type="entry name" value="Lipase_autotranspt_EstA"/>
</dbReference>
<dbReference type="InterPro" id="IPR001087">
    <property type="entry name" value="GDSL"/>
</dbReference>
<dbReference type="Gene3D" id="2.40.128.130">
    <property type="entry name" value="Autotransporter beta-domain"/>
    <property type="match status" value="1"/>
</dbReference>
<dbReference type="PROSITE" id="PS51208">
    <property type="entry name" value="AUTOTRANSPORTER"/>
    <property type="match status" value="1"/>
</dbReference>
<comment type="caution">
    <text evidence="5">The sequence shown here is derived from an EMBL/GenBank/DDBJ whole genome shotgun (WGS) entry which is preliminary data.</text>
</comment>
<sequence length="599" mass="61870">MAAALALTAAPALAQTYSQTVFFGDSLTDAGYFRPLLPPEAQPVIGQFTTNPGWVWSQYVADYYGTGATPNGNGQNGTNYAAGGARVGVDTSGALGPIPSLATQTTRYLAANGGRADPNALYTVWGGANDLFAVAADPSQAPAIIGGAVTAQAGIVATLKGAGARYIVVPTIPDIGLTPSSRAGGAVGMAQGTALATAYNNALFGALGGAGLRVIPLDTFHFLQEAVANPGLYGFRNVTDPACVVESSLTCSPLAYVSPDAANAYLFADGVHPTVAAHQILSQLAVSALEGPRQIALLPHSAATIGRARADRVSAHRSGKPDADGMRWWADVRGDNQRFDKGGTGAGFDGGGPTLTFGVDWASGNLVYGAFAGYGRQKIDFGGRAGDFDQSDTSLGGFLGWHGEQGLWANAQVSYTKLAFDVDRKVNLGPATRTHSGSPDGDNLSIGIDAGWEFGDGALRHGPVIGLLSQRIDVDGYAESQPALSSSLAFPEQNYDSLIGSAGWQASYAINDHVKPYAQLTYDREFEDYAEEAFARAQSLPGTGTYAVPGLDFDRDYGTLVLGVQSAVFGLDANIGASVTVGQEEGNNASVFATLGKGF</sequence>
<feature type="domain" description="Autotransporter" evidence="4">
    <location>
        <begin position="321"/>
        <end position="599"/>
    </location>
</feature>
<keyword evidence="6" id="KW-1185">Reference proteome</keyword>
<comment type="similarity">
    <text evidence="1">Belongs to the 'GDSL' lipolytic enzyme family.</text>
</comment>
<reference evidence="5 6" key="1">
    <citation type="submission" date="2022-05" db="EMBL/GenBank/DDBJ databases">
        <title>Luteimonas sp. SX5, whole genome shotgun sequencing project.</title>
        <authorList>
            <person name="Zhao G."/>
            <person name="Shen L."/>
        </authorList>
    </citation>
    <scope>NUCLEOTIDE SEQUENCE [LARGE SCALE GENOMIC DNA]</scope>
    <source>
        <strain evidence="5 6">SX5</strain>
    </source>
</reference>
<accession>A0ABT0MKF3</accession>
<name>A0ABT0MKF3_9GAMM</name>
<keyword evidence="2" id="KW-0732">Signal</keyword>
<dbReference type="Pfam" id="PF00657">
    <property type="entry name" value="Lipase_GDSL"/>
    <property type="match status" value="1"/>
</dbReference>
<dbReference type="InterPro" id="IPR036709">
    <property type="entry name" value="Autotransporte_beta_dom_sf"/>
</dbReference>
<evidence type="ECO:0000313" key="6">
    <source>
        <dbReference type="Proteomes" id="UP001431217"/>
    </source>
</evidence>
<dbReference type="Gene3D" id="3.40.50.1110">
    <property type="entry name" value="SGNH hydrolase"/>
    <property type="match status" value="1"/>
</dbReference>
<evidence type="ECO:0000313" key="5">
    <source>
        <dbReference type="EMBL" id="MCL1635372.1"/>
    </source>
</evidence>
<gene>
    <name evidence="5" type="ORF">M2650_12140</name>
</gene>
<proteinExistence type="inferred from homology"/>
<dbReference type="SUPFAM" id="SSF52266">
    <property type="entry name" value="SGNH hydrolase"/>
    <property type="match status" value="1"/>
</dbReference>
<dbReference type="CDD" id="cd01847">
    <property type="entry name" value="Triacylglycerol_lipase_like"/>
    <property type="match status" value="1"/>
</dbReference>
<evidence type="ECO:0000256" key="3">
    <source>
        <dbReference type="ARBA" id="ARBA00022801"/>
    </source>
</evidence>
<dbReference type="SUPFAM" id="SSF103515">
    <property type="entry name" value="Autotransporter"/>
    <property type="match status" value="1"/>
</dbReference>
<keyword evidence="3" id="KW-0378">Hydrolase</keyword>
<organism evidence="5 6">
    <name type="scientific">Luteimonas galliterrae</name>
    <dbReference type="NCBI Taxonomy" id="2940486"/>
    <lineage>
        <taxon>Bacteria</taxon>
        <taxon>Pseudomonadati</taxon>
        <taxon>Pseudomonadota</taxon>
        <taxon>Gammaproteobacteria</taxon>
        <taxon>Lysobacterales</taxon>
        <taxon>Lysobacteraceae</taxon>
        <taxon>Luteimonas</taxon>
    </lineage>
</organism>
<dbReference type="PANTHER" id="PTHR45648">
    <property type="entry name" value="GDSL LIPASE/ACYLHYDROLASE FAMILY PROTEIN (AFU_ORTHOLOGUE AFUA_4G14700)"/>
    <property type="match status" value="1"/>
</dbReference>
<dbReference type="PANTHER" id="PTHR45648:SF22">
    <property type="entry name" value="GDSL LIPASE_ACYLHYDROLASE FAMILY PROTEIN (AFU_ORTHOLOGUE AFUA_4G14700)"/>
    <property type="match status" value="1"/>
</dbReference>
<dbReference type="SMART" id="SM00869">
    <property type="entry name" value="Autotransporter"/>
    <property type="match status" value="1"/>
</dbReference>
<dbReference type="EMBL" id="JAMBEP010000002">
    <property type="protein sequence ID" value="MCL1635372.1"/>
    <property type="molecule type" value="Genomic_DNA"/>
</dbReference>
<evidence type="ECO:0000256" key="2">
    <source>
        <dbReference type="ARBA" id="ARBA00022729"/>
    </source>
</evidence>
<evidence type="ECO:0000259" key="4">
    <source>
        <dbReference type="PROSITE" id="PS51208"/>
    </source>
</evidence>
<dbReference type="InterPro" id="IPR051058">
    <property type="entry name" value="GDSL_Est/Lipase"/>
</dbReference>